<protein>
    <submittedName>
        <fullName evidence="1">Uncharacterized protein</fullName>
    </submittedName>
</protein>
<reference evidence="1 2" key="1">
    <citation type="submission" date="2014-11" db="EMBL/GenBank/DDBJ databases">
        <title>Symbiosis island explosion on the genome of extra-slow-growing strains of soybean bradyrhizobia with massive insertion sequences.</title>
        <authorList>
            <person name="Iida T."/>
            <person name="Minamisawa K."/>
        </authorList>
    </citation>
    <scope>NUCLEOTIDE SEQUENCE [LARGE SCALE GENOMIC DNA]</scope>
    <source>
        <strain evidence="1 2">NK6</strain>
        <plasmid evidence="2">pNK6c DNA</plasmid>
    </source>
</reference>
<dbReference type="RefSeq" id="WP_028153478.1">
    <property type="nucleotide sequence ID" value="NZ_JAFCKD010000103.1"/>
</dbReference>
<dbReference type="EMBL" id="AP014687">
    <property type="protein sequence ID" value="BAR63488.1"/>
    <property type="molecule type" value="Genomic_DNA"/>
</dbReference>
<keyword evidence="1" id="KW-0614">Plasmid</keyword>
<accession>A0A0E4BYT2</accession>
<evidence type="ECO:0000313" key="1">
    <source>
        <dbReference type="EMBL" id="BAR63488.1"/>
    </source>
</evidence>
<dbReference type="GeneID" id="93213334"/>
<geneLocation type="plasmid" evidence="2">
    <name>pNK6c DNA</name>
</geneLocation>
<dbReference type="Proteomes" id="UP000063308">
    <property type="component" value="Plasmid pNK6c"/>
</dbReference>
<sequence>MKGRAIRAATVIGTFLPLVLGGHRATEADDLPHVVPDAKCDALDISDAPLRAFRSPDGSITAFATHYRNRALVGSSFGAMAKNCSVAYEGTLDPDPSHFNYKTWITATWIGDDGSVIALGHNEYQAHELVGHCRFADYSSCWYNSIVLLRSNDRGRTFHRADDLDKAVVAPDFADTLGQGHPRGYTSPTNLVKWGDYLYTLVGYSGVDKGDSGRCVLRSRLPVTTSSWEIFTRDGFVRPNQSAYEDQARVRCEYVTGMRGFVGSIAKLANSNLFVATVAEDINGGSIVAYFSDDLVHWHDRQVLEQVPLFWSKDCSIGKRFSYPSLIDENSPGPNFDQVGRTPTLYLVQGGCEIGSDLALVKTKVKIKPPSEAH</sequence>
<dbReference type="InterPro" id="IPR036278">
    <property type="entry name" value="Sialidase_sf"/>
</dbReference>
<name>A0A0E4BYT2_9BRAD</name>
<dbReference type="SUPFAM" id="SSF50939">
    <property type="entry name" value="Sialidases"/>
    <property type="match status" value="1"/>
</dbReference>
<evidence type="ECO:0000313" key="2">
    <source>
        <dbReference type="Proteomes" id="UP000063308"/>
    </source>
</evidence>
<organism evidence="1 2">
    <name type="scientific">Bradyrhizobium diazoefficiens</name>
    <dbReference type="NCBI Taxonomy" id="1355477"/>
    <lineage>
        <taxon>Bacteria</taxon>
        <taxon>Pseudomonadati</taxon>
        <taxon>Pseudomonadota</taxon>
        <taxon>Alphaproteobacteria</taxon>
        <taxon>Hyphomicrobiales</taxon>
        <taxon>Nitrobacteraceae</taxon>
        <taxon>Bradyrhizobium</taxon>
    </lineage>
</organism>
<dbReference type="AlphaFoldDB" id="A0A0E4BYT2"/>
<proteinExistence type="predicted"/>
<gene>
    <name evidence="1" type="ORF">NK6_c_81</name>
</gene>